<dbReference type="NCBIfam" id="TIGR01356">
    <property type="entry name" value="aroA"/>
    <property type="match status" value="1"/>
</dbReference>
<feature type="binding site" evidence="7">
    <location>
        <position position="407"/>
    </location>
    <ligand>
        <name>phosphoenolpyruvate</name>
        <dbReference type="ChEBI" id="CHEBI:58702"/>
    </ligand>
</feature>
<organism evidence="9 10">
    <name type="scientific">Actinomarinicola tropica</name>
    <dbReference type="NCBI Taxonomy" id="2789776"/>
    <lineage>
        <taxon>Bacteria</taxon>
        <taxon>Bacillati</taxon>
        <taxon>Actinomycetota</taxon>
        <taxon>Acidimicrobiia</taxon>
        <taxon>Acidimicrobiales</taxon>
        <taxon>Iamiaceae</taxon>
        <taxon>Actinomarinicola</taxon>
    </lineage>
</organism>
<feature type="binding site" evidence="7">
    <location>
        <position position="168"/>
    </location>
    <ligand>
        <name>3-phosphoshikimate</name>
        <dbReference type="ChEBI" id="CHEBI:145989"/>
    </ligand>
</feature>
<evidence type="ECO:0000256" key="2">
    <source>
        <dbReference type="ARBA" id="ARBA00009948"/>
    </source>
</evidence>
<dbReference type="GO" id="GO:0009073">
    <property type="term" value="P:aromatic amino acid family biosynthetic process"/>
    <property type="evidence" value="ECO:0007669"/>
    <property type="project" value="UniProtKB-KW"/>
</dbReference>
<dbReference type="PANTHER" id="PTHR21090">
    <property type="entry name" value="AROM/DEHYDROQUINATE SYNTHASE"/>
    <property type="match status" value="1"/>
</dbReference>
<evidence type="ECO:0000256" key="4">
    <source>
        <dbReference type="ARBA" id="ARBA00022679"/>
    </source>
</evidence>
<dbReference type="Proteomes" id="UP000334019">
    <property type="component" value="Chromosome"/>
</dbReference>
<feature type="binding site" evidence="7">
    <location>
        <position position="19"/>
    </location>
    <ligand>
        <name>3-phosphoshikimate</name>
        <dbReference type="ChEBI" id="CHEBI:145989"/>
    </ligand>
</feature>
<comment type="pathway">
    <text evidence="1 7">Metabolic intermediate biosynthesis; chorismate biosynthesis; chorismate from D-erythrose 4-phosphate and phosphoenolpyruvate: step 6/7.</text>
</comment>
<evidence type="ECO:0000256" key="7">
    <source>
        <dbReference type="HAMAP-Rule" id="MF_00210"/>
    </source>
</evidence>
<feature type="binding site" evidence="7">
    <location>
        <position position="169"/>
    </location>
    <ligand>
        <name>phosphoenolpyruvate</name>
        <dbReference type="ChEBI" id="CHEBI:58702"/>
    </ligand>
</feature>
<keyword evidence="5 7" id="KW-0057">Aromatic amino acid biosynthesis</keyword>
<feature type="domain" description="Enolpyruvate transferase" evidence="8">
    <location>
        <begin position="11"/>
        <end position="416"/>
    </location>
</feature>
<dbReference type="InterPro" id="IPR023193">
    <property type="entry name" value="EPSP_synthase_CS"/>
</dbReference>
<feature type="binding site" evidence="7">
    <location>
        <position position="341"/>
    </location>
    <ligand>
        <name>phosphoenolpyruvate</name>
        <dbReference type="ChEBI" id="CHEBI:58702"/>
    </ligand>
</feature>
<dbReference type="PROSITE" id="PS00885">
    <property type="entry name" value="EPSP_SYNTHASE_2"/>
    <property type="match status" value="1"/>
</dbReference>
<comment type="caution">
    <text evidence="7">Lacks conserved residue(s) required for the propagation of feature annotation.</text>
</comment>
<evidence type="ECO:0000259" key="8">
    <source>
        <dbReference type="Pfam" id="PF00275"/>
    </source>
</evidence>
<feature type="binding site" evidence="7">
    <location>
        <position position="169"/>
    </location>
    <ligand>
        <name>3-phosphoshikimate</name>
        <dbReference type="ChEBI" id="CHEBI:145989"/>
    </ligand>
</feature>
<feature type="binding site" evidence="7">
    <location>
        <position position="382"/>
    </location>
    <ligand>
        <name>phosphoenolpyruvate</name>
        <dbReference type="ChEBI" id="CHEBI:58702"/>
    </ligand>
</feature>
<sequence>MAPLERPPDVTVTVPGSKSFTNRALVLAALADGTSTLHGALVADDTEAMAAALEQLGVGIERHDGGRRLVVHGLGGRLPAGPLRIDARLSGTTARFLLPVLALGSGPYVLDGRAPLRRRPMGPTVDALRALGAEVDDGAETGPGHLPVTVRGLGTRGGATAVPADLSSQFVSGLLLAAPAMPEGLDLTMLGAAVSRPYLTMTTATMAAFGVEVERPSPDRFVVAPASYRATAYGVEPDASAASYFLAAAALTGGRVRVAGLGAGSLQGDIRVVAVLEQMGAEVELADDSVEVRGTGQLRGVDVDLADLPDMAQTIAVVAAFADGPTTVRGVELIRHHETDRIAAVVAELRRCGLTVHERRDGFTIEPGPLRPARIETYDDHRMAMSFALLGLRAPGIEIADPGCVAKTFPDYFATLDQLRRPAEPGPEPE</sequence>
<keyword evidence="4 7" id="KW-0808">Transferase</keyword>
<dbReference type="PANTHER" id="PTHR21090:SF5">
    <property type="entry name" value="PENTAFUNCTIONAL AROM POLYPEPTIDE"/>
    <property type="match status" value="1"/>
</dbReference>
<dbReference type="PIRSF" id="PIRSF000505">
    <property type="entry name" value="EPSPS"/>
    <property type="match status" value="1"/>
</dbReference>
<comment type="subunit">
    <text evidence="7">Monomer.</text>
</comment>
<comment type="subcellular location">
    <subcellularLocation>
        <location evidence="7">Cytoplasm</location>
    </subcellularLocation>
</comment>
<proteinExistence type="inferred from homology"/>
<evidence type="ECO:0000256" key="3">
    <source>
        <dbReference type="ARBA" id="ARBA00022605"/>
    </source>
</evidence>
<dbReference type="GO" id="GO:0003866">
    <property type="term" value="F:3-phosphoshikimate 1-carboxyvinyltransferase activity"/>
    <property type="evidence" value="ECO:0007669"/>
    <property type="project" value="UniProtKB-UniRule"/>
</dbReference>
<name>A0A5Q2RSA4_9ACTN</name>
<dbReference type="HAMAP" id="MF_00210">
    <property type="entry name" value="EPSP_synth"/>
    <property type="match status" value="1"/>
</dbReference>
<protein>
    <recommendedName>
        <fullName evidence="7">3-phosphoshikimate 1-carboxyvinyltransferase</fullName>
        <ecNumber evidence="7">2.5.1.19</ecNumber>
    </recommendedName>
    <alternativeName>
        <fullName evidence="7">5-enolpyruvylshikimate-3-phosphate synthase</fullName>
        <shortName evidence="7">EPSP synthase</shortName>
        <shortName evidence="7">EPSPS</shortName>
    </alternativeName>
</protein>
<dbReference type="GO" id="GO:0005737">
    <property type="term" value="C:cytoplasm"/>
    <property type="evidence" value="ECO:0007669"/>
    <property type="project" value="UniProtKB-SubCell"/>
</dbReference>
<feature type="binding site" evidence="7">
    <location>
        <position position="195"/>
    </location>
    <ligand>
        <name>3-phosphoshikimate</name>
        <dbReference type="ChEBI" id="CHEBI:145989"/>
    </ligand>
</feature>
<dbReference type="CDD" id="cd01556">
    <property type="entry name" value="EPSP_synthase"/>
    <property type="match status" value="1"/>
</dbReference>
<dbReference type="UniPathway" id="UPA00053">
    <property type="reaction ID" value="UER00089"/>
</dbReference>
<evidence type="ECO:0000256" key="1">
    <source>
        <dbReference type="ARBA" id="ARBA00004811"/>
    </source>
</evidence>
<comment type="similarity">
    <text evidence="2 7">Belongs to the EPSP synthase family.</text>
</comment>
<feature type="binding site" evidence="7">
    <location>
        <position position="18"/>
    </location>
    <ligand>
        <name>3-phosphoshikimate</name>
        <dbReference type="ChEBI" id="CHEBI:145989"/>
    </ligand>
</feature>
<dbReference type="KEGG" id="atq:GH723_09115"/>
<evidence type="ECO:0000256" key="5">
    <source>
        <dbReference type="ARBA" id="ARBA00023141"/>
    </source>
</evidence>
<gene>
    <name evidence="7 9" type="primary">aroA</name>
    <name evidence="9" type="ORF">GH723_09115</name>
</gene>
<dbReference type="GO" id="GO:0008652">
    <property type="term" value="P:amino acid biosynthetic process"/>
    <property type="evidence" value="ECO:0007669"/>
    <property type="project" value="UniProtKB-KW"/>
</dbReference>
<evidence type="ECO:0000313" key="10">
    <source>
        <dbReference type="Proteomes" id="UP000334019"/>
    </source>
</evidence>
<dbReference type="InterPro" id="IPR013792">
    <property type="entry name" value="RNA3'P_cycl/enolpyr_Trfase_a/b"/>
</dbReference>
<feature type="binding site" evidence="7">
    <location>
        <position position="91"/>
    </location>
    <ligand>
        <name>phosphoenolpyruvate</name>
        <dbReference type="ChEBI" id="CHEBI:58702"/>
    </ligand>
</feature>
<feature type="binding site" evidence="7">
    <location>
        <position position="337"/>
    </location>
    <ligand>
        <name>3-phosphoshikimate</name>
        <dbReference type="ChEBI" id="CHEBI:145989"/>
    </ligand>
</feature>
<dbReference type="InterPro" id="IPR036968">
    <property type="entry name" value="Enolpyruvate_Tfrase_sf"/>
</dbReference>
<dbReference type="EC" id="2.5.1.19" evidence="7"/>
<keyword evidence="7" id="KW-0963">Cytoplasm</keyword>
<dbReference type="AlphaFoldDB" id="A0A5Q2RSA4"/>
<keyword evidence="10" id="KW-1185">Reference proteome</keyword>
<evidence type="ECO:0000256" key="6">
    <source>
        <dbReference type="ARBA" id="ARBA00044633"/>
    </source>
</evidence>
<dbReference type="Gene3D" id="3.65.10.10">
    <property type="entry name" value="Enolpyruvate transferase domain"/>
    <property type="match status" value="2"/>
</dbReference>
<comment type="catalytic activity">
    <reaction evidence="6">
        <text>3-phosphoshikimate + phosphoenolpyruvate = 5-O-(1-carboxyvinyl)-3-phosphoshikimate + phosphate</text>
        <dbReference type="Rhea" id="RHEA:21256"/>
        <dbReference type="ChEBI" id="CHEBI:43474"/>
        <dbReference type="ChEBI" id="CHEBI:57701"/>
        <dbReference type="ChEBI" id="CHEBI:58702"/>
        <dbReference type="ChEBI" id="CHEBI:145989"/>
        <dbReference type="EC" id="2.5.1.19"/>
    </reaction>
    <physiologicalReaction direction="left-to-right" evidence="6">
        <dbReference type="Rhea" id="RHEA:21257"/>
    </physiologicalReaction>
</comment>
<dbReference type="GO" id="GO:0009423">
    <property type="term" value="P:chorismate biosynthetic process"/>
    <property type="evidence" value="ECO:0007669"/>
    <property type="project" value="UniProtKB-UniRule"/>
</dbReference>
<feature type="binding site" evidence="7">
    <location>
        <position position="18"/>
    </location>
    <ligand>
        <name>phosphoenolpyruvate</name>
        <dbReference type="ChEBI" id="CHEBI:58702"/>
    </ligand>
</feature>
<feature type="binding site" evidence="7">
    <location>
        <position position="310"/>
    </location>
    <ligand>
        <name>3-phosphoshikimate</name>
        <dbReference type="ChEBI" id="CHEBI:145989"/>
    </ligand>
</feature>
<feature type="binding site" evidence="7">
    <location>
        <position position="23"/>
    </location>
    <ligand>
        <name>3-phosphoshikimate</name>
        <dbReference type="ChEBI" id="CHEBI:145989"/>
    </ligand>
</feature>
<keyword evidence="3 7" id="KW-0028">Amino-acid biosynthesis</keyword>
<comment type="function">
    <text evidence="7">Catalyzes the transfer of the enolpyruvyl moiety of phosphoenolpyruvate (PEP) to the 5-hydroxyl of shikimate-3-phosphate (S3P) to produce enolpyruvyl shikimate-3-phosphate and inorganic phosphate.</text>
</comment>
<feature type="binding site" evidence="7">
    <location>
        <position position="119"/>
    </location>
    <ligand>
        <name>phosphoenolpyruvate</name>
        <dbReference type="ChEBI" id="CHEBI:58702"/>
    </ligand>
</feature>
<evidence type="ECO:0000313" key="9">
    <source>
        <dbReference type="EMBL" id="QGG97057.1"/>
    </source>
</evidence>
<dbReference type="InterPro" id="IPR001986">
    <property type="entry name" value="Enolpyruvate_Tfrase_dom"/>
</dbReference>
<dbReference type="InterPro" id="IPR006264">
    <property type="entry name" value="EPSP_synthase"/>
</dbReference>
<dbReference type="Pfam" id="PF00275">
    <property type="entry name" value="EPSP_synthase"/>
    <property type="match status" value="1"/>
</dbReference>
<dbReference type="EMBL" id="CP045851">
    <property type="protein sequence ID" value="QGG97057.1"/>
    <property type="molecule type" value="Genomic_DNA"/>
</dbReference>
<dbReference type="SUPFAM" id="SSF55205">
    <property type="entry name" value="EPT/RTPC-like"/>
    <property type="match status" value="1"/>
</dbReference>
<feature type="binding site" evidence="7">
    <location>
        <position position="167"/>
    </location>
    <ligand>
        <name>3-phosphoshikimate</name>
        <dbReference type="ChEBI" id="CHEBI:145989"/>
    </ligand>
</feature>
<feature type="active site" description="Proton acceptor" evidence="7">
    <location>
        <position position="310"/>
    </location>
</feature>
<reference evidence="9 10" key="1">
    <citation type="submission" date="2019-11" db="EMBL/GenBank/DDBJ databases">
        <authorList>
            <person name="He Y."/>
        </authorList>
    </citation>
    <scope>NUCLEOTIDE SEQUENCE [LARGE SCALE GENOMIC DNA]</scope>
    <source>
        <strain evidence="9 10">SCSIO 58843</strain>
    </source>
</reference>
<accession>A0A5Q2RSA4</accession>